<dbReference type="GO" id="GO:0019646">
    <property type="term" value="P:aerobic electron transport chain"/>
    <property type="evidence" value="ECO:0007669"/>
    <property type="project" value="TreeGrafter"/>
</dbReference>
<keyword evidence="4 7" id="KW-0812">Transmembrane</keyword>
<accession>A0A845QD83</accession>
<evidence type="ECO:0000256" key="6">
    <source>
        <dbReference type="ARBA" id="ARBA00023136"/>
    </source>
</evidence>
<gene>
    <name evidence="8" type="primary">cydB</name>
    <name evidence="8" type="ORF">GTQ45_11590</name>
</gene>
<dbReference type="OrthoDB" id="9776710at2"/>
<evidence type="ECO:0000256" key="3">
    <source>
        <dbReference type="ARBA" id="ARBA00022475"/>
    </source>
</evidence>
<comment type="similarity">
    <text evidence="2">Belongs to the cytochrome ubiquinol oxidase subunit 2 family.</text>
</comment>
<dbReference type="GO" id="GO:0005886">
    <property type="term" value="C:plasma membrane"/>
    <property type="evidence" value="ECO:0007669"/>
    <property type="project" value="UniProtKB-SubCell"/>
</dbReference>
<feature type="transmembrane region" description="Helical" evidence="7">
    <location>
        <begin position="156"/>
        <end position="179"/>
    </location>
</feature>
<keyword evidence="9" id="KW-1185">Reference proteome</keyword>
<dbReference type="RefSeq" id="WP_160588449.1">
    <property type="nucleotide sequence ID" value="NZ_BMHN01000001.1"/>
</dbReference>
<name>A0A845QD83_9HYPH</name>
<proteinExistence type="inferred from homology"/>
<dbReference type="Pfam" id="PF02322">
    <property type="entry name" value="Cyt_bd_oxida_II"/>
    <property type="match status" value="1"/>
</dbReference>
<evidence type="ECO:0000256" key="5">
    <source>
        <dbReference type="ARBA" id="ARBA00022989"/>
    </source>
</evidence>
<feature type="transmembrane region" description="Helical" evidence="7">
    <location>
        <begin position="6"/>
        <end position="37"/>
    </location>
</feature>
<organism evidence="8 9">
    <name type="scientific">Pyruvatibacter mobilis</name>
    <dbReference type="NCBI Taxonomy" id="1712261"/>
    <lineage>
        <taxon>Bacteria</taxon>
        <taxon>Pseudomonadati</taxon>
        <taxon>Pseudomonadota</taxon>
        <taxon>Alphaproteobacteria</taxon>
        <taxon>Hyphomicrobiales</taxon>
        <taxon>Parvibaculaceae</taxon>
        <taxon>Pyruvatibacter</taxon>
    </lineage>
</organism>
<feature type="transmembrane region" description="Helical" evidence="7">
    <location>
        <begin position="262"/>
        <end position="285"/>
    </location>
</feature>
<dbReference type="Proteomes" id="UP000470384">
    <property type="component" value="Unassembled WGS sequence"/>
</dbReference>
<evidence type="ECO:0000313" key="8">
    <source>
        <dbReference type="EMBL" id="NBG96377.1"/>
    </source>
</evidence>
<feature type="transmembrane region" description="Helical" evidence="7">
    <location>
        <begin position="191"/>
        <end position="210"/>
    </location>
</feature>
<dbReference type="PANTHER" id="PTHR43141">
    <property type="entry name" value="CYTOCHROME BD2 SUBUNIT II"/>
    <property type="match status" value="1"/>
</dbReference>
<dbReference type="PIRSF" id="PIRSF000267">
    <property type="entry name" value="Cyt_oxidse_sub2"/>
    <property type="match status" value="1"/>
</dbReference>
<evidence type="ECO:0000256" key="2">
    <source>
        <dbReference type="ARBA" id="ARBA00007543"/>
    </source>
</evidence>
<feature type="transmembrane region" description="Helical" evidence="7">
    <location>
        <begin position="297"/>
        <end position="317"/>
    </location>
</feature>
<dbReference type="GO" id="GO:0009055">
    <property type="term" value="F:electron transfer activity"/>
    <property type="evidence" value="ECO:0007669"/>
    <property type="project" value="TreeGrafter"/>
</dbReference>
<keyword evidence="5 7" id="KW-1133">Transmembrane helix</keyword>
<protein>
    <submittedName>
        <fullName evidence="8">Cytochrome d ubiquinol oxidase subunit II</fullName>
    </submittedName>
</protein>
<feature type="transmembrane region" description="Helical" evidence="7">
    <location>
        <begin position="82"/>
        <end position="100"/>
    </location>
</feature>
<evidence type="ECO:0000313" key="9">
    <source>
        <dbReference type="Proteomes" id="UP000470384"/>
    </source>
</evidence>
<keyword evidence="3" id="KW-1003">Cell membrane</keyword>
<feature type="transmembrane region" description="Helical" evidence="7">
    <location>
        <begin position="230"/>
        <end position="250"/>
    </location>
</feature>
<evidence type="ECO:0000256" key="1">
    <source>
        <dbReference type="ARBA" id="ARBA00004651"/>
    </source>
</evidence>
<evidence type="ECO:0000256" key="4">
    <source>
        <dbReference type="ARBA" id="ARBA00022692"/>
    </source>
</evidence>
<dbReference type="EMBL" id="WXYQ01000007">
    <property type="protein sequence ID" value="NBG96377.1"/>
    <property type="molecule type" value="Genomic_DNA"/>
</dbReference>
<dbReference type="NCBIfam" id="TIGR00203">
    <property type="entry name" value="cydB"/>
    <property type="match status" value="1"/>
</dbReference>
<dbReference type="GO" id="GO:0016682">
    <property type="term" value="F:oxidoreductase activity, acting on diphenols and related substances as donors, oxygen as acceptor"/>
    <property type="evidence" value="ECO:0007669"/>
    <property type="project" value="TreeGrafter"/>
</dbReference>
<dbReference type="GO" id="GO:0070069">
    <property type="term" value="C:cytochrome complex"/>
    <property type="evidence" value="ECO:0007669"/>
    <property type="project" value="TreeGrafter"/>
</dbReference>
<dbReference type="GeneID" id="300655527"/>
<comment type="subcellular location">
    <subcellularLocation>
        <location evidence="1">Cell membrane</location>
        <topology evidence="1">Multi-pass membrane protein</topology>
    </subcellularLocation>
</comment>
<reference evidence="8 9" key="1">
    <citation type="journal article" date="2016" name="Int. J. Syst. Evol. Microbiol.">
        <title>Pyruvatibacter mobilis gen. nov., sp. nov., a marine bacterium from the culture broth of Picochlorum sp. 122.</title>
        <authorList>
            <person name="Wang G."/>
            <person name="Tang M."/>
            <person name="Wu H."/>
            <person name="Dai S."/>
            <person name="Li T."/>
            <person name="Chen C."/>
            <person name="He H."/>
            <person name="Fan J."/>
            <person name="Xiang W."/>
            <person name="Li X."/>
        </authorList>
    </citation>
    <scope>NUCLEOTIDE SEQUENCE [LARGE SCALE GENOMIC DNA]</scope>
    <source>
        <strain evidence="8 9">GYP-11</strain>
    </source>
</reference>
<evidence type="ECO:0000256" key="7">
    <source>
        <dbReference type="SAM" id="Phobius"/>
    </source>
</evidence>
<dbReference type="AlphaFoldDB" id="A0A845QD83"/>
<comment type="caution">
    <text evidence="8">The sequence shown here is derived from an EMBL/GenBank/DDBJ whole genome shotgun (WGS) entry which is preliminary data.</text>
</comment>
<dbReference type="InterPro" id="IPR003317">
    <property type="entry name" value="Cyt-d_oxidase_su2"/>
</dbReference>
<keyword evidence="6 7" id="KW-0472">Membrane</keyword>
<feature type="transmembrane region" description="Helical" evidence="7">
    <location>
        <begin position="112"/>
        <end position="136"/>
    </location>
</feature>
<sequence length="333" mass="36200">MLDLPLIWAGLLALAIFIYIILDGFDLGIGLLFPFLARGDERSLAMNTVAPVWDGNETWLVLGGGGLFAAFPLAYAVVMPALYAPFIVMILALVFRGVAFEFRWRDPGHEKYWDLSFHTGSLLATFMQGIVLGTFVQGIEVEGRAYAGGWWDWLTPFTLTCGVALCAGYVLLGATWLILKTDGPLRDKAYGFARTAGLATLVFVAVVSLWTPFLSPEIAARWFSFPQVMLVLPVPTLTAMAAGLLAWGLLTRRDRVPFPAAISLFGLCFAGLGIGLAPYIVPRAITIHEAAAPDASLAFMLVGAVILLPLILGYTAYSYWVFRGKIDPEAGYH</sequence>
<dbReference type="PANTHER" id="PTHR43141:SF4">
    <property type="entry name" value="CYTOCHROME BD2 SUBUNIT II"/>
    <property type="match status" value="1"/>
</dbReference>